<dbReference type="PROSITE" id="PS50987">
    <property type="entry name" value="HTH_ARSR_2"/>
    <property type="match status" value="1"/>
</dbReference>
<dbReference type="InterPro" id="IPR051011">
    <property type="entry name" value="Metal_resp_trans_reg"/>
</dbReference>
<dbReference type="STRING" id="213588.SAMN02745204_01528"/>
<dbReference type="InterPro" id="IPR011991">
    <property type="entry name" value="ArsR-like_HTH"/>
</dbReference>
<dbReference type="PANTHER" id="PTHR43132">
    <property type="entry name" value="ARSENICAL RESISTANCE OPERON REPRESSOR ARSR-RELATED"/>
    <property type="match status" value="1"/>
</dbReference>
<dbReference type="SUPFAM" id="SSF46785">
    <property type="entry name" value="Winged helix' DNA-binding domain"/>
    <property type="match status" value="1"/>
</dbReference>
<dbReference type="AlphaFoldDB" id="A0A1M4XVN7"/>
<keyword evidence="3" id="KW-0804">Transcription</keyword>
<dbReference type="PRINTS" id="PR00778">
    <property type="entry name" value="HTHARSR"/>
</dbReference>
<evidence type="ECO:0000256" key="3">
    <source>
        <dbReference type="ARBA" id="ARBA00023163"/>
    </source>
</evidence>
<keyword evidence="2 5" id="KW-0238">DNA-binding</keyword>
<dbReference type="GO" id="GO:0003700">
    <property type="term" value="F:DNA-binding transcription factor activity"/>
    <property type="evidence" value="ECO:0007669"/>
    <property type="project" value="InterPro"/>
</dbReference>
<name>A0A1M4XVN7_9GAMM</name>
<dbReference type="NCBIfam" id="NF033788">
    <property type="entry name" value="HTH_metalloreg"/>
    <property type="match status" value="1"/>
</dbReference>
<dbReference type="GO" id="GO:0003677">
    <property type="term" value="F:DNA binding"/>
    <property type="evidence" value="ECO:0007669"/>
    <property type="project" value="UniProtKB-KW"/>
</dbReference>
<evidence type="ECO:0000259" key="4">
    <source>
        <dbReference type="PROSITE" id="PS50987"/>
    </source>
</evidence>
<protein>
    <submittedName>
        <fullName evidence="5">DNA-binding transcriptional regulator, ArsR family</fullName>
    </submittedName>
</protein>
<dbReference type="SMART" id="SM00418">
    <property type="entry name" value="HTH_ARSR"/>
    <property type="match status" value="1"/>
</dbReference>
<organism evidence="5 6">
    <name type="scientific">Thermomonas hydrothermalis</name>
    <dbReference type="NCBI Taxonomy" id="213588"/>
    <lineage>
        <taxon>Bacteria</taxon>
        <taxon>Pseudomonadati</taxon>
        <taxon>Pseudomonadota</taxon>
        <taxon>Gammaproteobacteria</taxon>
        <taxon>Lysobacterales</taxon>
        <taxon>Lysobacteraceae</taxon>
        <taxon>Thermomonas</taxon>
    </lineage>
</organism>
<keyword evidence="6" id="KW-1185">Reference proteome</keyword>
<dbReference type="PANTHER" id="PTHR43132:SF2">
    <property type="entry name" value="ARSENICAL RESISTANCE OPERON REPRESSOR ARSR-RELATED"/>
    <property type="match status" value="1"/>
</dbReference>
<dbReference type="Gene3D" id="1.10.10.10">
    <property type="entry name" value="Winged helix-like DNA-binding domain superfamily/Winged helix DNA-binding domain"/>
    <property type="match status" value="1"/>
</dbReference>
<reference evidence="6" key="1">
    <citation type="submission" date="2016-11" db="EMBL/GenBank/DDBJ databases">
        <authorList>
            <person name="Varghese N."/>
            <person name="Submissions S."/>
        </authorList>
    </citation>
    <scope>NUCLEOTIDE SEQUENCE [LARGE SCALE GENOMIC DNA]</scope>
    <source>
        <strain evidence="6">DSM 14834</strain>
    </source>
</reference>
<keyword evidence="1" id="KW-0805">Transcription regulation</keyword>
<dbReference type="CDD" id="cd00090">
    <property type="entry name" value="HTH_ARSR"/>
    <property type="match status" value="1"/>
</dbReference>
<sequence>MNAATSALAALGHPTRLSIFRRLIEAGPDGQLAGELAQALSLPGATLSFHLKTLRAAGLVTAEPCGRHVRYRPQLPTVQALIDFLTRDCCQHSGEPNCLTATAACQARC</sequence>
<dbReference type="InterPro" id="IPR036390">
    <property type="entry name" value="WH_DNA-bd_sf"/>
</dbReference>
<evidence type="ECO:0000256" key="2">
    <source>
        <dbReference type="ARBA" id="ARBA00023125"/>
    </source>
</evidence>
<evidence type="ECO:0000313" key="5">
    <source>
        <dbReference type="EMBL" id="SHE97488.1"/>
    </source>
</evidence>
<dbReference type="EMBL" id="FQUK01000023">
    <property type="protein sequence ID" value="SHE97488.1"/>
    <property type="molecule type" value="Genomic_DNA"/>
</dbReference>
<evidence type="ECO:0000313" key="6">
    <source>
        <dbReference type="Proteomes" id="UP000242857"/>
    </source>
</evidence>
<feature type="domain" description="HTH arsR-type" evidence="4">
    <location>
        <begin position="1"/>
        <end position="93"/>
    </location>
</feature>
<evidence type="ECO:0000256" key="1">
    <source>
        <dbReference type="ARBA" id="ARBA00023015"/>
    </source>
</evidence>
<dbReference type="Proteomes" id="UP000242857">
    <property type="component" value="Unassembled WGS sequence"/>
</dbReference>
<dbReference type="InterPro" id="IPR036388">
    <property type="entry name" value="WH-like_DNA-bd_sf"/>
</dbReference>
<gene>
    <name evidence="5" type="ORF">SAMN02745204_01528</name>
</gene>
<dbReference type="Pfam" id="PF12840">
    <property type="entry name" value="HTH_20"/>
    <property type="match status" value="1"/>
</dbReference>
<accession>A0A1M4XVN7</accession>
<proteinExistence type="predicted"/>
<dbReference type="InterPro" id="IPR001845">
    <property type="entry name" value="HTH_ArsR_DNA-bd_dom"/>
</dbReference>